<feature type="transmembrane region" description="Helical" evidence="1">
    <location>
        <begin position="20"/>
        <end position="40"/>
    </location>
</feature>
<keyword evidence="1" id="KW-0472">Membrane</keyword>
<keyword evidence="1" id="KW-0812">Transmembrane</keyword>
<dbReference type="AlphaFoldDB" id="A0A645A3U4"/>
<accession>A0A645A3U4</accession>
<dbReference type="EMBL" id="VSSQ01011480">
    <property type="protein sequence ID" value="MPM46931.1"/>
    <property type="molecule type" value="Genomic_DNA"/>
</dbReference>
<comment type="caution">
    <text evidence="2">The sequence shown here is derived from an EMBL/GenBank/DDBJ whole genome shotgun (WGS) entry which is preliminary data.</text>
</comment>
<name>A0A645A3U4_9ZZZZ</name>
<sequence>MPNKGSAKDETSTLKPNNEIIHAVTVVPMFAPIITLMDCVSVSKPAFTKLTTMTVVAEDDCISAVIINPVSTPVTRFVVIAVNILRNLSPATFCNPSLIIFIPYRNRPKEPMSIKKS</sequence>
<protein>
    <submittedName>
        <fullName evidence="2">Uncharacterized protein</fullName>
    </submittedName>
</protein>
<keyword evidence="1" id="KW-1133">Transmembrane helix</keyword>
<organism evidence="2">
    <name type="scientific">bioreactor metagenome</name>
    <dbReference type="NCBI Taxonomy" id="1076179"/>
    <lineage>
        <taxon>unclassified sequences</taxon>
        <taxon>metagenomes</taxon>
        <taxon>ecological metagenomes</taxon>
    </lineage>
</organism>
<evidence type="ECO:0000256" key="1">
    <source>
        <dbReference type="SAM" id="Phobius"/>
    </source>
</evidence>
<gene>
    <name evidence="2" type="ORF">SDC9_93638</name>
</gene>
<proteinExistence type="predicted"/>
<reference evidence="2" key="1">
    <citation type="submission" date="2019-08" db="EMBL/GenBank/DDBJ databases">
        <authorList>
            <person name="Kucharzyk K."/>
            <person name="Murdoch R.W."/>
            <person name="Higgins S."/>
            <person name="Loffler F."/>
        </authorList>
    </citation>
    <scope>NUCLEOTIDE SEQUENCE</scope>
</reference>
<evidence type="ECO:0000313" key="2">
    <source>
        <dbReference type="EMBL" id="MPM46931.1"/>
    </source>
</evidence>